<proteinExistence type="predicted"/>
<dbReference type="AlphaFoldDB" id="A0A0A8Z245"/>
<accession>A0A0A8Z245</accession>
<sequence length="26" mass="2718">MAAVGGCKEKSHSAMLHGGETPQFLM</sequence>
<name>A0A0A8Z245_ARUDO</name>
<organism evidence="1">
    <name type="scientific">Arundo donax</name>
    <name type="common">Giant reed</name>
    <name type="synonym">Donax arundinaceus</name>
    <dbReference type="NCBI Taxonomy" id="35708"/>
    <lineage>
        <taxon>Eukaryota</taxon>
        <taxon>Viridiplantae</taxon>
        <taxon>Streptophyta</taxon>
        <taxon>Embryophyta</taxon>
        <taxon>Tracheophyta</taxon>
        <taxon>Spermatophyta</taxon>
        <taxon>Magnoliopsida</taxon>
        <taxon>Liliopsida</taxon>
        <taxon>Poales</taxon>
        <taxon>Poaceae</taxon>
        <taxon>PACMAD clade</taxon>
        <taxon>Arundinoideae</taxon>
        <taxon>Arundineae</taxon>
        <taxon>Arundo</taxon>
    </lineage>
</organism>
<evidence type="ECO:0000313" key="1">
    <source>
        <dbReference type="EMBL" id="JAD33464.1"/>
    </source>
</evidence>
<reference evidence="1" key="2">
    <citation type="journal article" date="2015" name="Data Brief">
        <title>Shoot transcriptome of the giant reed, Arundo donax.</title>
        <authorList>
            <person name="Barrero R.A."/>
            <person name="Guerrero F.D."/>
            <person name="Moolhuijzen P."/>
            <person name="Goolsby J.A."/>
            <person name="Tidwell J."/>
            <person name="Bellgard S.E."/>
            <person name="Bellgard M.I."/>
        </authorList>
    </citation>
    <scope>NUCLEOTIDE SEQUENCE</scope>
    <source>
        <tissue evidence="1">Shoot tissue taken approximately 20 cm above the soil surface</tissue>
    </source>
</reference>
<reference evidence="1" key="1">
    <citation type="submission" date="2014-09" db="EMBL/GenBank/DDBJ databases">
        <authorList>
            <person name="Magalhaes I.L.F."/>
            <person name="Oliveira U."/>
            <person name="Santos F.R."/>
            <person name="Vidigal T.H.D.A."/>
            <person name="Brescovit A.D."/>
            <person name="Santos A.J."/>
        </authorList>
    </citation>
    <scope>NUCLEOTIDE SEQUENCE</scope>
    <source>
        <tissue evidence="1">Shoot tissue taken approximately 20 cm above the soil surface</tissue>
    </source>
</reference>
<dbReference type="EMBL" id="GBRH01264431">
    <property type="protein sequence ID" value="JAD33464.1"/>
    <property type="molecule type" value="Transcribed_RNA"/>
</dbReference>
<protein>
    <submittedName>
        <fullName evidence="1">Uncharacterized protein</fullName>
    </submittedName>
</protein>